<dbReference type="GO" id="GO:0015562">
    <property type="term" value="F:efflux transmembrane transporter activity"/>
    <property type="evidence" value="ECO:0007669"/>
    <property type="project" value="InterPro"/>
</dbReference>
<reference evidence="4 5" key="1">
    <citation type="submission" date="2018-04" db="EMBL/GenBank/DDBJ databases">
        <title>Genomic Encyclopedia of Type Strains, Phase III (KMG-III): the genomes of soil and plant-associated and newly described type strains.</title>
        <authorList>
            <person name="Whitman W."/>
        </authorList>
    </citation>
    <scope>NUCLEOTIDE SEQUENCE [LARGE SCALE GENOMIC DNA]</scope>
    <source>
        <strain evidence="4 5">MA101b</strain>
    </source>
</reference>
<dbReference type="InterPro" id="IPR010131">
    <property type="entry name" value="MdtP/NodT-like"/>
</dbReference>
<proteinExistence type="inferred from homology"/>
<accession>A0A2T5GJ27</accession>
<evidence type="ECO:0000313" key="5">
    <source>
        <dbReference type="Proteomes" id="UP000244189"/>
    </source>
</evidence>
<dbReference type="AlphaFoldDB" id="A0A2T5GJ27"/>
<keyword evidence="5" id="KW-1185">Reference proteome</keyword>
<sequence length="424" mass="44069">MNGNIGRWRLRARAGALAALSVVGVTGAGIAAADPAPSFAALLRQTEASPRVAILDAGVAQAEGLADQARARPNPTISVYGENFGGSSPYGGFGRTETTLQYNHPFELGGKRASRIEAGRAGIAVARARGAEGRVAYAYELARAYAGAEIADRRIALAQDEVEEATADLKVARALVGAGKEARLRELQAETELNTLQSALEAARAGRTVAFAELSALAGVETPYTSLSESLLDRLAARPATGPIDPLASVVVRAAQAERDAVERRIVVERKRAIPDITAQVGVRRLEADNATALIAGVSLPLAIFDRNRGNIAAAEAELRGAEARAAVVRLEARAAASSAQALIESADLRAAAAEHGLATAEETYRLARIAYEAGKSPLIELLAARHGLGVARGVILDAAAARLDARAGFARLSGRTITGDMLP</sequence>
<organism evidence="4 5">
    <name type="scientific">Sphingomonas aurantiaca</name>
    <dbReference type="NCBI Taxonomy" id="185949"/>
    <lineage>
        <taxon>Bacteria</taxon>
        <taxon>Pseudomonadati</taxon>
        <taxon>Pseudomonadota</taxon>
        <taxon>Alphaproteobacteria</taxon>
        <taxon>Sphingomonadales</taxon>
        <taxon>Sphingomonadaceae</taxon>
        <taxon>Sphingomonas</taxon>
    </lineage>
</organism>
<feature type="coiled-coil region" evidence="2">
    <location>
        <begin position="148"/>
        <end position="175"/>
    </location>
</feature>
<comment type="similarity">
    <text evidence="1">Belongs to the outer membrane factor (OMF) (TC 1.B.17) family.</text>
</comment>
<comment type="caution">
    <text evidence="4">The sequence shown here is derived from an EMBL/GenBank/DDBJ whole genome shotgun (WGS) entry which is preliminary data.</text>
</comment>
<feature type="signal peptide" evidence="3">
    <location>
        <begin position="1"/>
        <end position="31"/>
    </location>
</feature>
<dbReference type="RefSeq" id="WP_107959074.1">
    <property type="nucleotide sequence ID" value="NZ_QAOG01000005.1"/>
</dbReference>
<dbReference type="PANTHER" id="PTHR30203:SF24">
    <property type="entry name" value="BLR4935 PROTEIN"/>
    <property type="match status" value="1"/>
</dbReference>
<dbReference type="SUPFAM" id="SSF56954">
    <property type="entry name" value="Outer membrane efflux proteins (OEP)"/>
    <property type="match status" value="1"/>
</dbReference>
<protein>
    <submittedName>
        <fullName evidence="4">Cobalt-zinc-cadmium efflux system outer membrane protein</fullName>
    </submittedName>
</protein>
<dbReference type="EMBL" id="QAOG01000005">
    <property type="protein sequence ID" value="PTQ59314.1"/>
    <property type="molecule type" value="Genomic_DNA"/>
</dbReference>
<evidence type="ECO:0000256" key="2">
    <source>
        <dbReference type="SAM" id="Coils"/>
    </source>
</evidence>
<dbReference type="Pfam" id="PF02321">
    <property type="entry name" value="OEP"/>
    <property type="match status" value="2"/>
</dbReference>
<keyword evidence="2" id="KW-0175">Coiled coil</keyword>
<dbReference type="Proteomes" id="UP000244189">
    <property type="component" value="Unassembled WGS sequence"/>
</dbReference>
<name>A0A2T5GJ27_9SPHN</name>
<dbReference type="InterPro" id="IPR003423">
    <property type="entry name" value="OMP_efflux"/>
</dbReference>
<gene>
    <name evidence="4" type="ORF">C8J26_3056</name>
</gene>
<feature type="coiled-coil region" evidence="2">
    <location>
        <begin position="305"/>
        <end position="334"/>
    </location>
</feature>
<dbReference type="Gene3D" id="1.20.1600.10">
    <property type="entry name" value="Outer membrane efflux proteins (OEP)"/>
    <property type="match status" value="1"/>
</dbReference>
<evidence type="ECO:0000256" key="1">
    <source>
        <dbReference type="ARBA" id="ARBA00007613"/>
    </source>
</evidence>
<feature type="chain" id="PRO_5015650685" evidence="3">
    <location>
        <begin position="32"/>
        <end position="424"/>
    </location>
</feature>
<keyword evidence="3" id="KW-0732">Signal</keyword>
<evidence type="ECO:0000313" key="4">
    <source>
        <dbReference type="EMBL" id="PTQ59314.1"/>
    </source>
</evidence>
<evidence type="ECO:0000256" key="3">
    <source>
        <dbReference type="SAM" id="SignalP"/>
    </source>
</evidence>
<dbReference type="PANTHER" id="PTHR30203">
    <property type="entry name" value="OUTER MEMBRANE CATION EFFLUX PROTEIN"/>
    <property type="match status" value="1"/>
</dbReference>